<dbReference type="Gene3D" id="2.70.150.10">
    <property type="entry name" value="Calcium-transporting ATPase, cytoplasmic transduction domain A"/>
    <property type="match status" value="1"/>
</dbReference>
<dbReference type="SUPFAM" id="SSF81653">
    <property type="entry name" value="Calcium ATPase, transduction domain A"/>
    <property type="match status" value="1"/>
</dbReference>
<organism evidence="2 3">
    <name type="scientific">Bodo saltans</name>
    <name type="common">Flagellated protozoan</name>
    <dbReference type="NCBI Taxonomy" id="75058"/>
    <lineage>
        <taxon>Eukaryota</taxon>
        <taxon>Discoba</taxon>
        <taxon>Euglenozoa</taxon>
        <taxon>Kinetoplastea</taxon>
        <taxon>Metakinetoplastina</taxon>
        <taxon>Eubodonida</taxon>
        <taxon>Bodonidae</taxon>
        <taxon>Bodo</taxon>
    </lineage>
</organism>
<keyword evidence="3" id="KW-1185">Reference proteome</keyword>
<feature type="region of interest" description="Disordered" evidence="1">
    <location>
        <begin position="523"/>
        <end position="552"/>
    </location>
</feature>
<evidence type="ECO:0000313" key="2">
    <source>
        <dbReference type="EMBL" id="CUG87038.1"/>
    </source>
</evidence>
<evidence type="ECO:0000256" key="1">
    <source>
        <dbReference type="SAM" id="MobiDB-lite"/>
    </source>
</evidence>
<feature type="compositionally biased region" description="Low complexity" evidence="1">
    <location>
        <begin position="541"/>
        <end position="552"/>
    </location>
</feature>
<dbReference type="EMBL" id="CYKH01001428">
    <property type="protein sequence ID" value="CUG87038.1"/>
    <property type="molecule type" value="Genomic_DNA"/>
</dbReference>
<gene>
    <name evidence="2" type="ORF">BSAL_08090</name>
</gene>
<feature type="region of interest" description="Disordered" evidence="1">
    <location>
        <begin position="58"/>
        <end position="84"/>
    </location>
</feature>
<dbReference type="AlphaFoldDB" id="A0A0S4JA10"/>
<evidence type="ECO:0000313" key="3">
    <source>
        <dbReference type="Proteomes" id="UP000051952"/>
    </source>
</evidence>
<reference evidence="3" key="1">
    <citation type="submission" date="2015-09" db="EMBL/GenBank/DDBJ databases">
        <authorList>
            <consortium name="Pathogen Informatics"/>
        </authorList>
    </citation>
    <scope>NUCLEOTIDE SEQUENCE [LARGE SCALE GENOMIC DNA]</scope>
    <source>
        <strain evidence="3">Lake Konstanz</strain>
    </source>
</reference>
<accession>A0A0S4JA10</accession>
<proteinExistence type="predicted"/>
<sequence>MSNAMPSAPPLVATGENVPSTLQAFALMSTPELSSALHTSLDALDLWSSQGKAFVVNPLSPSRGASRASTTVGSPVDRDAPQLMSDEPLTASHVNISSLVREEAIVLSQLIESASDSVHGLSCVTMTDDETSTIRSLPRATLEALILASCATHRAQKQQQGLTSVEGVVPPQHPFGSILGPQFEALVAVKKAKHSQVQSPPLLPLTTTVQRNGTAGLVIPTEDIEEGDLLILRHGDVVPCDALLLASRPIPRHTTQSRGERSNSSRTISKRDVFVNTVRISGSTLPIERRDGCFQLCDRFGSMSILPQQSIIEIGSGPAYDDSEFQLLAVALRPAQASSWMARQVAAVSGRIADSNAALMAGTSSVELLPLFIVPIPSIHQFQRCAMLRAATCQTVIIEVEGILLDENAYSVTSAVWGGQWYSALNGVRALMHNKPVDMASSFIDATTIGNTSHISAVDTTVQTEADDAIPSSSHQNTRHAVHSFVTSASQGSRVAAMATGPGLHALVVAMMMASSYEHDLNPEKGSAAYQPEPSMEADAPSSSPSSSSCSPTSAIRQFLKADAHINDVLLPQYQPISDAAVLHLKGRRITARLFGYTKHLSRAARGDTQRHAVLVVYGDARTVLKTSAFMASPKGQIRIDRSTEQLLQSLEESAVCMPEFLFGVATADILWDYVGTKNIPTPTDLAALLAQTTSLCYQGALVCEVGVRRHVVEGVQRMSLPLSLGGLGMQVVLASTTRTSQQLRHLLLRRCRLSISSVELLAPDALGRWLTDTTKFDETRSIVGFAAGSIGGSAHDIAHAVQGLFIWCRQRTSHCLGVVFCGHGCNATIGFSLADVAFMVEPQADAVCRTVLRNAASVSVSGFGIDDVAEALLLAREHINQCPQPC</sequence>
<protein>
    <submittedName>
        <fullName evidence="2">P-type H+-ATPase, putative</fullName>
    </submittedName>
</protein>
<name>A0A0S4JA10_BODSA</name>
<dbReference type="InterPro" id="IPR008250">
    <property type="entry name" value="ATPase_P-typ_transduc_dom_A_sf"/>
</dbReference>
<dbReference type="VEuPathDB" id="TriTrypDB:BSAL_08090"/>
<dbReference type="Proteomes" id="UP000051952">
    <property type="component" value="Unassembled WGS sequence"/>
</dbReference>